<gene>
    <name evidence="1" type="ORF">SAMN05444280_13327</name>
</gene>
<protein>
    <recommendedName>
        <fullName evidence="3">PIN domain-containing protein</fullName>
    </recommendedName>
</protein>
<evidence type="ECO:0008006" key="3">
    <source>
        <dbReference type="Google" id="ProtNLM"/>
    </source>
</evidence>
<name>A0A1M6MIU4_9BACT</name>
<organism evidence="1 2">
    <name type="scientific">Tangfeifania diversioriginum</name>
    <dbReference type="NCBI Taxonomy" id="1168035"/>
    <lineage>
        <taxon>Bacteria</taxon>
        <taxon>Pseudomonadati</taxon>
        <taxon>Bacteroidota</taxon>
        <taxon>Bacteroidia</taxon>
        <taxon>Marinilabiliales</taxon>
        <taxon>Prolixibacteraceae</taxon>
        <taxon>Tangfeifania</taxon>
    </lineage>
</organism>
<dbReference type="RefSeq" id="WP_217652725.1">
    <property type="nucleotide sequence ID" value="NZ_FQZE01000033.1"/>
</dbReference>
<dbReference type="InterPro" id="IPR029060">
    <property type="entry name" value="PIN-like_dom_sf"/>
</dbReference>
<dbReference type="Gene3D" id="3.40.50.1010">
    <property type="entry name" value="5'-nuclease"/>
    <property type="match status" value="1"/>
</dbReference>
<evidence type="ECO:0000313" key="1">
    <source>
        <dbReference type="EMBL" id="SHJ83367.1"/>
    </source>
</evidence>
<reference evidence="1 2" key="1">
    <citation type="submission" date="2016-11" db="EMBL/GenBank/DDBJ databases">
        <authorList>
            <person name="Jaros S."/>
            <person name="Januszkiewicz K."/>
            <person name="Wedrychowicz H."/>
        </authorList>
    </citation>
    <scope>NUCLEOTIDE SEQUENCE [LARGE SCALE GENOMIC DNA]</scope>
    <source>
        <strain evidence="1 2">DSM 27063</strain>
    </source>
</reference>
<dbReference type="SUPFAM" id="SSF88723">
    <property type="entry name" value="PIN domain-like"/>
    <property type="match status" value="1"/>
</dbReference>
<keyword evidence="2" id="KW-1185">Reference proteome</keyword>
<accession>A0A1M6MIU4</accession>
<evidence type="ECO:0000313" key="2">
    <source>
        <dbReference type="Proteomes" id="UP000184050"/>
    </source>
</evidence>
<proteinExistence type="predicted"/>
<dbReference type="EMBL" id="FQZE01000033">
    <property type="protein sequence ID" value="SHJ83367.1"/>
    <property type="molecule type" value="Genomic_DNA"/>
</dbReference>
<dbReference type="STRING" id="1168035.SAMN05444280_13327"/>
<sequence length="80" mass="9111">MNGNNVLLDTNVILYFLNGEETLIPILEQKSLFISFITQLELLGSKNIKHFIEECTVIDITPGIKETAILLRKKLFFKTA</sequence>
<dbReference type="AlphaFoldDB" id="A0A1M6MIU4"/>
<dbReference type="Proteomes" id="UP000184050">
    <property type="component" value="Unassembled WGS sequence"/>
</dbReference>